<protein>
    <recommendedName>
        <fullName evidence="3">Lipoprotein</fullName>
    </recommendedName>
</protein>
<dbReference type="RefSeq" id="WP_098640300.1">
    <property type="nucleotide sequence ID" value="NZ_NVCO01000016.1"/>
</dbReference>
<comment type="caution">
    <text evidence="1">The sequence shown here is derived from an EMBL/GenBank/DDBJ whole genome shotgun (WGS) entry which is preliminary data.</text>
</comment>
<dbReference type="PROSITE" id="PS51257">
    <property type="entry name" value="PROKAR_LIPOPROTEIN"/>
    <property type="match status" value="1"/>
</dbReference>
<dbReference type="AlphaFoldDB" id="A0A9X7FX99"/>
<name>A0A9X7FX99_BACTU</name>
<organism evidence="1 2">
    <name type="scientific">Bacillus thuringiensis</name>
    <dbReference type="NCBI Taxonomy" id="1428"/>
    <lineage>
        <taxon>Bacteria</taxon>
        <taxon>Bacillati</taxon>
        <taxon>Bacillota</taxon>
        <taxon>Bacilli</taxon>
        <taxon>Bacillales</taxon>
        <taxon>Bacillaceae</taxon>
        <taxon>Bacillus</taxon>
        <taxon>Bacillus cereus group</taxon>
    </lineage>
</organism>
<reference evidence="1 2" key="1">
    <citation type="submission" date="2017-09" db="EMBL/GenBank/DDBJ databases">
        <title>Large-scale bioinformatics analysis of Bacillus genomes uncovers conserved roles of natural products in bacterial physiology.</title>
        <authorList>
            <consortium name="Agbiome Team Llc"/>
            <person name="Bleich R.M."/>
            <person name="Grubbs K.J."/>
            <person name="Santa Maria K.C."/>
            <person name="Allen S.E."/>
            <person name="Farag S."/>
            <person name="Shank E.A."/>
            <person name="Bowers A."/>
        </authorList>
    </citation>
    <scope>NUCLEOTIDE SEQUENCE [LARGE SCALE GENOMIC DNA]</scope>
    <source>
        <strain evidence="1 2">AFS065400</strain>
    </source>
</reference>
<evidence type="ECO:0000313" key="2">
    <source>
        <dbReference type="Proteomes" id="UP000226106"/>
    </source>
</evidence>
<accession>A0A9X7FX99</accession>
<gene>
    <name evidence="1" type="ORF">COK72_06515</name>
</gene>
<evidence type="ECO:0008006" key="3">
    <source>
        <dbReference type="Google" id="ProtNLM"/>
    </source>
</evidence>
<dbReference type="EMBL" id="NVCO01000016">
    <property type="protein sequence ID" value="PFT49196.1"/>
    <property type="molecule type" value="Genomic_DNA"/>
</dbReference>
<evidence type="ECO:0000313" key="1">
    <source>
        <dbReference type="EMBL" id="PFT49196.1"/>
    </source>
</evidence>
<proteinExistence type="predicted"/>
<sequence length="187" mass="21264">MKKNIISFSLILLLSLLLLTITSCNKFSSDNSQAPEPSIDIVDMSKESKTEVNNMFVFIDNYTVLNQIFWRGSEKEDFYKGQLKENDVNIAKSLENKPLKSGPLFENYKMSATFSSKALKPTLVLGKLEDDLGHTSTWKQSYTAKDAVINIPRFEGETAKIALRFIWLDDNERCYGVVDTFVSVKKQ</sequence>
<dbReference type="Proteomes" id="UP000226106">
    <property type="component" value="Unassembled WGS sequence"/>
</dbReference>